<accession>A0A158E1B6</accession>
<gene>
    <name evidence="1" type="ORF">AWB76_07857</name>
</gene>
<dbReference type="EMBL" id="FCOI02000096">
    <property type="protein sequence ID" value="SAL00470.1"/>
    <property type="molecule type" value="Genomic_DNA"/>
</dbReference>
<sequence length="233" mass="26223">MFAQGARIGFGSQRDISDELLIVRLLVAGTRDDHGVTYGRMISELRFDFAKLDTKTAHLHLMIVTPQKLDIAVGTITREITRAIHARAGRERIIEKALGSEFGPIQIASRHTRAADIQLPHRAGRHQATLRIEQINMCVDNRLADDGLRQFGCDLRDGRVDGAFGRTIDIESADLFGPCKAMPRLLRDRFAANEQRQIGAPLFEQAGDEQNIELSRRAVEHIYAARIQEFDQR</sequence>
<dbReference type="STRING" id="1777137.AWB76_07857"/>
<dbReference type="AlphaFoldDB" id="A0A158E1B6"/>
<keyword evidence="2" id="KW-1185">Reference proteome</keyword>
<proteinExistence type="predicted"/>
<reference evidence="2" key="1">
    <citation type="submission" date="2016-01" db="EMBL/GenBank/DDBJ databases">
        <authorList>
            <person name="Peeters Charlotte."/>
        </authorList>
    </citation>
    <scope>NUCLEOTIDE SEQUENCE [LARGE SCALE GENOMIC DNA]</scope>
</reference>
<name>A0A158E1B6_9BURK</name>
<evidence type="ECO:0000313" key="1">
    <source>
        <dbReference type="EMBL" id="SAL00470.1"/>
    </source>
</evidence>
<evidence type="ECO:0000313" key="2">
    <source>
        <dbReference type="Proteomes" id="UP000054624"/>
    </source>
</evidence>
<protein>
    <submittedName>
        <fullName evidence="1">Uncharacterized protein</fullName>
    </submittedName>
</protein>
<dbReference type="Proteomes" id="UP000054624">
    <property type="component" value="Unassembled WGS sequence"/>
</dbReference>
<organism evidence="1 2">
    <name type="scientific">Caballeronia temeraria</name>
    <dbReference type="NCBI Taxonomy" id="1777137"/>
    <lineage>
        <taxon>Bacteria</taxon>
        <taxon>Pseudomonadati</taxon>
        <taxon>Pseudomonadota</taxon>
        <taxon>Betaproteobacteria</taxon>
        <taxon>Burkholderiales</taxon>
        <taxon>Burkholderiaceae</taxon>
        <taxon>Caballeronia</taxon>
    </lineage>
</organism>
<dbReference type="AntiFam" id="ANF00178">
    <property type="entry name" value="Shadow ORF (opposite dhbF)"/>
</dbReference>